<dbReference type="Gene3D" id="3.30.870.10">
    <property type="entry name" value="Endonuclease Chain A"/>
    <property type="match status" value="2"/>
</dbReference>
<evidence type="ECO:0000256" key="10">
    <source>
        <dbReference type="PIRSR" id="PIRSR610347-1"/>
    </source>
</evidence>
<feature type="compositionally biased region" description="Acidic residues" evidence="13">
    <location>
        <begin position="1383"/>
        <end position="1396"/>
    </location>
</feature>
<keyword evidence="9" id="KW-0326">Glycosidase</keyword>
<evidence type="ECO:0000256" key="4">
    <source>
        <dbReference type="ARBA" id="ARBA00012595"/>
    </source>
</evidence>
<feature type="region of interest" description="Disordered" evidence="13">
    <location>
        <begin position="1377"/>
        <end position="1414"/>
    </location>
</feature>
<comment type="catalytic activity">
    <reaction evidence="1">
        <text>Endohydrolysis of (1-&gt;4)-alpha-D-glucosidic linkages in polysaccharides containing three or more (1-&gt;4)-alpha-linked D-glucose units.</text>
        <dbReference type="EC" id="3.2.1.1"/>
    </reaction>
</comment>
<feature type="binding site" evidence="11">
    <location>
        <position position="831"/>
    </location>
    <ligand>
        <name>substrate</name>
    </ligand>
</feature>
<dbReference type="CDD" id="cd09123">
    <property type="entry name" value="PLDc_Tdp1_2"/>
    <property type="match status" value="1"/>
</dbReference>
<dbReference type="Pfam" id="PF07821">
    <property type="entry name" value="Alpha-amyl_C2"/>
    <property type="match status" value="1"/>
</dbReference>
<feature type="active site" description="Nucleophile" evidence="10">
    <location>
        <position position="829"/>
    </location>
</feature>
<dbReference type="Gene3D" id="3.30.70.2330">
    <property type="match status" value="1"/>
</dbReference>
<evidence type="ECO:0000256" key="12">
    <source>
        <dbReference type="PIRSR" id="PIRSR610347-3"/>
    </source>
</evidence>
<dbReference type="InterPro" id="IPR006047">
    <property type="entry name" value="GH13_cat_dom"/>
</dbReference>
<dbReference type="GO" id="GO:0006281">
    <property type="term" value="P:DNA repair"/>
    <property type="evidence" value="ECO:0007669"/>
    <property type="project" value="InterPro"/>
</dbReference>
<evidence type="ECO:0000256" key="5">
    <source>
        <dbReference type="ARBA" id="ARBA00022723"/>
    </source>
</evidence>
<dbReference type="Gramene" id="OMERI04G09930.2">
    <property type="protein sequence ID" value="OMERI04G09930.2"/>
    <property type="gene ID" value="OMERI04G09930"/>
</dbReference>
<keyword evidence="5" id="KW-0479">Metal-binding</keyword>
<dbReference type="SMART" id="SM00642">
    <property type="entry name" value="Aamy"/>
    <property type="match status" value="1"/>
</dbReference>
<evidence type="ECO:0000256" key="6">
    <source>
        <dbReference type="ARBA" id="ARBA00022801"/>
    </source>
</evidence>
<dbReference type="SMART" id="SM00810">
    <property type="entry name" value="Alpha-amyl_C2"/>
    <property type="match status" value="1"/>
</dbReference>
<feature type="binding site" evidence="11">
    <location>
        <position position="1255"/>
    </location>
    <ligand>
        <name>substrate</name>
    </ligand>
</feature>
<keyword evidence="6" id="KW-0378">Hydrolase</keyword>
<dbReference type="GO" id="GO:0004556">
    <property type="term" value="F:alpha-amylase activity"/>
    <property type="evidence" value="ECO:0007669"/>
    <property type="project" value="UniProtKB-EC"/>
</dbReference>
<evidence type="ECO:0000256" key="13">
    <source>
        <dbReference type="SAM" id="MobiDB-lite"/>
    </source>
</evidence>
<dbReference type="SUPFAM" id="SSF56024">
    <property type="entry name" value="Phospholipase D/nuclease"/>
    <property type="match status" value="2"/>
</dbReference>
<evidence type="ECO:0000259" key="15">
    <source>
        <dbReference type="SMART" id="SM00810"/>
    </source>
</evidence>
<dbReference type="Pfam" id="PF06087">
    <property type="entry name" value="Tyr-DNA_phospho"/>
    <property type="match status" value="2"/>
</dbReference>
<name>A0A0E0DDK7_9ORYZ</name>
<dbReference type="SUPFAM" id="SSF51011">
    <property type="entry name" value="Glycosyl hydrolase domain"/>
    <property type="match status" value="1"/>
</dbReference>
<dbReference type="InterPro" id="IPR017853">
    <property type="entry name" value="GH"/>
</dbReference>
<dbReference type="InterPro" id="IPR010347">
    <property type="entry name" value="Tdp1"/>
</dbReference>
<feature type="compositionally biased region" description="Basic and acidic residues" evidence="13">
    <location>
        <begin position="438"/>
        <end position="447"/>
    </location>
</feature>
<evidence type="ECO:0000259" key="14">
    <source>
        <dbReference type="SMART" id="SM00642"/>
    </source>
</evidence>
<dbReference type="CDD" id="cd11314">
    <property type="entry name" value="AmyAc_arch_bac_plant_AmyA"/>
    <property type="match status" value="1"/>
</dbReference>
<comment type="subunit">
    <text evidence="3">Monomer.</text>
</comment>
<feature type="site" description="Interaction with DNA" evidence="12">
    <location>
        <position position="1281"/>
    </location>
</feature>
<evidence type="ECO:0000256" key="3">
    <source>
        <dbReference type="ARBA" id="ARBA00011245"/>
    </source>
</evidence>
<dbReference type="EnsemblPlants" id="OMERI04G09930.2">
    <property type="protein sequence ID" value="OMERI04G09930.2"/>
    <property type="gene ID" value="OMERI04G09930"/>
</dbReference>
<comment type="cofactor">
    <cofactor evidence="2">
        <name>Ca(2+)</name>
        <dbReference type="ChEBI" id="CHEBI:29108"/>
    </cofactor>
</comment>
<dbReference type="InterPro" id="IPR012850">
    <property type="entry name" value="A-amylase_bs_C"/>
</dbReference>
<dbReference type="Pfam" id="PF08797">
    <property type="entry name" value="HIRAN"/>
    <property type="match status" value="1"/>
</dbReference>
<evidence type="ECO:0000256" key="8">
    <source>
        <dbReference type="ARBA" id="ARBA00023277"/>
    </source>
</evidence>
<proteinExistence type="predicted"/>
<sequence length="1435" mass="161418">MGQMVSDENFEEQAARNGGILKHGREILFQAFNWESHKHNWWSNLEEKVVDLAQSGFTSAWLPPPTQSLSPEGYLPQNLYCLDSCYGSLHDLQALLRKMKEHNVRAMADVVINHRVGTTQGSNGMYNRYDGIPVSWDEHAVTSCSGGKGNKSTGDNFDGVPNIDHTQPFVRKDIIDWLIWLRESIGFQDFRFDFTKGYSAKFVKEYIEQSKPLFAVGEYWDSCEYSPPDYRLNYNQDKHRQRIINWMDSTGGLCAAFDFTTKGILQEAVKGELWRLRDPEGKPPGVMGWWPSRSVTFIENHDTGSTQGHWPFPSDHIMEGYAYILTHPGIPTVFYDHFYGKDDSFHGGIAKLMEIRKCQDIHSRSAVKILEARSDLYSAIVDDKLCMKIGDGSWCPSGPEWKLAASGDRYAVWHKTQFPPSPSSPLLPSLPMEAEPPPENRHDDHHPSTSGGGLGYFHLRLLCPVAPLLLLLRSDRLYSLSLSGRRGPRLRLLASPRRRHGRRRRALLSTSGCALRLTHRSSSADAVRVNGRPLLRGGCPADLAVGDEVSLLRRGARYGFLVEKFVSCEGPKLAAAEPCGEVLVLRAESLRKRLRAISESHDPLSFLRDSHCVESGSDDVRVKKAREEDVFLPLNLNTPIDPVAEENLLREDCNLVQEKLEHCTDSAIAKNDTDELIQGSKGCCNGNTEQKEYSNENTEQQDNENEGCYSDGSTFFLNRLIGIGSDVRVEQRSGVTLPQLLHPMDSLERVFIATFTSDVSWCVFSLLVPQNLPVTIACHNKERCWSASRESRTAAPFGSYPNLLLVYPQFPEEIAFGKDRKKQGVACHHPKLLVLQRKDSMRVIVTSANLVPRQWHLITNTVWWQDFPCRTSPDYSALFSKVEEPKSDFATQLVSFIAFLINEVPSQSYWINEIAKYNFEGAAGYLIASVPGIYARSPHYLESNYCLSRKQMLHTESAHRMFLGSVQTSVVGLSHRFHIPSDAGSKLKALSVLLSKCHVNMHGTTEVILKRNTNIPADANAVSVLVADLDEFTEEDSVHLGFLPREVAKWVSPLSDLGFFTFSGFIYPREALEAAYGATNTKVQLLLYVSKGPEFSQISRLIQDEHFPLLCSLVASLKRSLGLWRLEEVLSHFKWPETLETDFFYSASSIGTSINPQFIASFASAAGKRCNQDLDSEESDPEWGCWTANHELKKPSINLLFPTIDRVKNGACGIQLSRHLLSLPERTWQRLRSTGIFRDAIPHPYERIGHPMHVKVAQRRFESRLGKHSFGWTYCGSHNFSPAAWGQQLPPPKANPTEARAVSSGPRLHICNYELGIILIIPPSAMSKQTSGRKRDINDIALPFVVPPPQYKPGDRPATSLAMREAMAEARILQSNDLVDLSQDTDEDIPDEDDEHVIELSDCSPEEKEEEKIYAETLWEQVDSSQSQRKDQAGQ</sequence>
<dbReference type="SUPFAM" id="SSF51445">
    <property type="entry name" value="(Trans)glycosidases"/>
    <property type="match status" value="1"/>
</dbReference>
<feature type="domain" description="Glycosyl hydrolase family 13 catalytic" evidence="14">
    <location>
        <begin position="26"/>
        <end position="368"/>
    </location>
</feature>
<dbReference type="GO" id="GO:0008081">
    <property type="term" value="F:phosphoric diester hydrolase activity"/>
    <property type="evidence" value="ECO:0007669"/>
    <property type="project" value="InterPro"/>
</dbReference>
<dbReference type="GO" id="GO:0016818">
    <property type="term" value="F:hydrolase activity, acting on acid anhydrides, in phosphorus-containing anhydrides"/>
    <property type="evidence" value="ECO:0007669"/>
    <property type="project" value="InterPro"/>
</dbReference>
<evidence type="ECO:0000256" key="7">
    <source>
        <dbReference type="ARBA" id="ARBA00022837"/>
    </source>
</evidence>
<dbReference type="CDD" id="cd09122">
    <property type="entry name" value="PLDc_Tdp1_1"/>
    <property type="match status" value="1"/>
</dbReference>
<feature type="region of interest" description="Disordered" evidence="13">
    <location>
        <begin position="420"/>
        <end position="449"/>
    </location>
</feature>
<evidence type="ECO:0000313" key="16">
    <source>
        <dbReference type="EnsemblPlants" id="OMERI04G09930.2"/>
    </source>
</evidence>
<keyword evidence="17" id="KW-1185">Reference proteome</keyword>
<evidence type="ECO:0000256" key="2">
    <source>
        <dbReference type="ARBA" id="ARBA00001913"/>
    </source>
</evidence>
<dbReference type="InterPro" id="IPR013780">
    <property type="entry name" value="Glyco_hydro_b"/>
</dbReference>
<dbReference type="PANTHER" id="PTHR12415">
    <property type="entry name" value="TYROSYL-DNA PHOSPHODIESTERASE 1"/>
    <property type="match status" value="1"/>
</dbReference>
<dbReference type="EC" id="3.2.1.1" evidence="4"/>
<dbReference type="GO" id="GO:0008270">
    <property type="term" value="F:zinc ion binding"/>
    <property type="evidence" value="ECO:0007669"/>
    <property type="project" value="InterPro"/>
</dbReference>
<dbReference type="GO" id="GO:0005983">
    <property type="term" value="P:starch catabolic process"/>
    <property type="evidence" value="ECO:0007669"/>
    <property type="project" value="UniProtKB-ARBA"/>
</dbReference>
<reference evidence="16" key="2">
    <citation type="submission" date="2018-05" db="EMBL/GenBank/DDBJ databases">
        <title>OmerRS3 (Oryza meridionalis Reference Sequence Version 3).</title>
        <authorList>
            <person name="Zhang J."/>
            <person name="Kudrna D."/>
            <person name="Lee S."/>
            <person name="Talag J."/>
            <person name="Welchert J."/>
            <person name="Wing R.A."/>
        </authorList>
    </citation>
    <scope>NUCLEOTIDE SEQUENCE [LARGE SCALE GENOMIC DNA]</scope>
    <source>
        <strain evidence="16">cv. OR44</strain>
    </source>
</reference>
<evidence type="ECO:0000256" key="11">
    <source>
        <dbReference type="PIRSR" id="PIRSR610347-2"/>
    </source>
</evidence>
<dbReference type="InterPro" id="IPR014905">
    <property type="entry name" value="HIRAN"/>
</dbReference>
<protein>
    <recommendedName>
        <fullName evidence="4">alpha-amylase</fullName>
        <ecNumber evidence="4">3.2.1.1</ecNumber>
    </recommendedName>
</protein>
<dbReference type="GO" id="GO:0005634">
    <property type="term" value="C:nucleus"/>
    <property type="evidence" value="ECO:0007669"/>
    <property type="project" value="InterPro"/>
</dbReference>
<feature type="domain" description="Alpha-amylase C-terminal beta-sheet" evidence="15">
    <location>
        <begin position="357"/>
        <end position="415"/>
    </location>
</feature>
<keyword evidence="8" id="KW-0119">Carbohydrate metabolism</keyword>
<accession>A0A0E0DDK7</accession>
<keyword evidence="7" id="KW-0106">Calcium</keyword>
<dbReference type="Gene3D" id="3.20.20.80">
    <property type="entry name" value="Glycosidases"/>
    <property type="match status" value="1"/>
</dbReference>
<dbReference type="STRING" id="40149.A0A0E0DDK7"/>
<evidence type="ECO:0000256" key="9">
    <source>
        <dbReference type="ARBA" id="ARBA00023295"/>
    </source>
</evidence>
<evidence type="ECO:0000313" key="17">
    <source>
        <dbReference type="Proteomes" id="UP000008021"/>
    </source>
</evidence>
<evidence type="ECO:0000256" key="1">
    <source>
        <dbReference type="ARBA" id="ARBA00000548"/>
    </source>
</evidence>
<dbReference type="Gene3D" id="2.60.40.1180">
    <property type="entry name" value="Golgi alpha-mannosidase II"/>
    <property type="match status" value="1"/>
</dbReference>
<feature type="active site" description="Proton donor/acceptor" evidence="10">
    <location>
        <position position="1253"/>
    </location>
</feature>
<dbReference type="GO" id="GO:0005509">
    <property type="term" value="F:calcium ion binding"/>
    <property type="evidence" value="ECO:0007669"/>
    <property type="project" value="InterPro"/>
</dbReference>
<dbReference type="GO" id="GO:0003676">
    <property type="term" value="F:nucleic acid binding"/>
    <property type="evidence" value="ECO:0007669"/>
    <property type="project" value="InterPro"/>
</dbReference>
<reference evidence="16" key="1">
    <citation type="submission" date="2015-04" db="UniProtKB">
        <authorList>
            <consortium name="EnsemblPlants"/>
        </authorList>
    </citation>
    <scope>IDENTIFICATION</scope>
</reference>
<dbReference type="Pfam" id="PF00128">
    <property type="entry name" value="Alpha-amylase"/>
    <property type="match status" value="1"/>
</dbReference>
<dbReference type="Proteomes" id="UP000008021">
    <property type="component" value="Chromosome 4"/>
</dbReference>
<dbReference type="PANTHER" id="PTHR12415:SF3">
    <property type="entry name" value="OS04G0403400 PROTEIN"/>
    <property type="match status" value="1"/>
</dbReference>
<organism evidence="16">
    <name type="scientific">Oryza meridionalis</name>
    <dbReference type="NCBI Taxonomy" id="40149"/>
    <lineage>
        <taxon>Eukaryota</taxon>
        <taxon>Viridiplantae</taxon>
        <taxon>Streptophyta</taxon>
        <taxon>Embryophyta</taxon>
        <taxon>Tracheophyta</taxon>
        <taxon>Spermatophyta</taxon>
        <taxon>Magnoliopsida</taxon>
        <taxon>Liliopsida</taxon>
        <taxon>Poales</taxon>
        <taxon>Poaceae</taxon>
        <taxon>BOP clade</taxon>
        <taxon>Oryzoideae</taxon>
        <taxon>Oryzeae</taxon>
        <taxon>Oryzinae</taxon>
        <taxon>Oryza</taxon>
    </lineage>
</organism>